<dbReference type="EC" id="1.1.1.307" evidence="3"/>
<evidence type="ECO:0000259" key="10">
    <source>
        <dbReference type="SMART" id="SM00829"/>
    </source>
</evidence>
<evidence type="ECO:0000313" key="12">
    <source>
        <dbReference type="Proteomes" id="UP001152592"/>
    </source>
</evidence>
<dbReference type="PANTHER" id="PTHR45033">
    <property type="match status" value="1"/>
</dbReference>
<dbReference type="SUPFAM" id="SSF50129">
    <property type="entry name" value="GroES-like"/>
    <property type="match status" value="1"/>
</dbReference>
<dbReference type="CDD" id="cd08276">
    <property type="entry name" value="MDR7"/>
    <property type="match status" value="1"/>
</dbReference>
<dbReference type="AlphaFoldDB" id="A0A9W4JSA5"/>
<dbReference type="InterPro" id="IPR013149">
    <property type="entry name" value="ADH-like_C"/>
</dbReference>
<dbReference type="InterPro" id="IPR020471">
    <property type="entry name" value="AKR"/>
</dbReference>
<evidence type="ECO:0000256" key="5">
    <source>
        <dbReference type="ARBA" id="ARBA00023002"/>
    </source>
</evidence>
<dbReference type="SMART" id="SM00829">
    <property type="entry name" value="PKS_ER"/>
    <property type="match status" value="1"/>
</dbReference>
<gene>
    <name evidence="11" type="ORF">PSALAMII_LOCUS9465</name>
</gene>
<evidence type="ECO:0000256" key="9">
    <source>
        <dbReference type="ARBA" id="ARBA00049485"/>
    </source>
</evidence>
<comment type="pathway">
    <text evidence="1">Carbohydrate metabolism; D-xylose degradation.</text>
</comment>
<dbReference type="PROSITE" id="PS00062">
    <property type="entry name" value="ALDOKETO_REDUCTASE_2"/>
    <property type="match status" value="1"/>
</dbReference>
<dbReference type="Gene3D" id="3.20.20.100">
    <property type="entry name" value="NADP-dependent oxidoreductase domain"/>
    <property type="match status" value="1"/>
</dbReference>
<reference evidence="11" key="1">
    <citation type="submission" date="2021-07" db="EMBL/GenBank/DDBJ databases">
        <authorList>
            <person name="Branca A.L. A."/>
        </authorList>
    </citation>
    <scope>NUCLEOTIDE SEQUENCE</scope>
</reference>
<feature type="domain" description="Enoyl reductase (ER)" evidence="10">
    <location>
        <begin position="16"/>
        <end position="340"/>
    </location>
</feature>
<dbReference type="Gene3D" id="3.90.180.10">
    <property type="entry name" value="Medium-chain alcohol dehydrogenases, catalytic domain"/>
    <property type="match status" value="1"/>
</dbReference>
<dbReference type="FunFam" id="3.20.20.100:FF:000007">
    <property type="entry name" value="NAD(P)H-dependent D-xylose reductase xyl1"/>
    <property type="match status" value="1"/>
</dbReference>
<evidence type="ECO:0000256" key="4">
    <source>
        <dbReference type="ARBA" id="ARBA00022629"/>
    </source>
</evidence>
<dbReference type="Gene3D" id="3.40.50.720">
    <property type="entry name" value="NAD(P)-binding Rossmann-like Domain"/>
    <property type="match status" value="1"/>
</dbReference>
<keyword evidence="4" id="KW-0119">Carbohydrate metabolism</keyword>
<dbReference type="SUPFAM" id="SSF51430">
    <property type="entry name" value="NAD(P)-linked oxidoreductase"/>
    <property type="match status" value="1"/>
</dbReference>
<dbReference type="InterPro" id="IPR018170">
    <property type="entry name" value="Aldo/ket_reductase_CS"/>
</dbReference>
<dbReference type="SUPFAM" id="SSF51735">
    <property type="entry name" value="NAD(P)-binding Rossmann-fold domains"/>
    <property type="match status" value="1"/>
</dbReference>
<comment type="function">
    <text evidence="7">Catalyzes the initial reaction in the xylose utilization pathway by reducing D-xylose into xylitol. Xylose is a major component of hemicelluloses such as xylan. Most fungi utilize D-xylose via three enzymatic reactions, xylose reductase (XR), xylitol dehydrogenase (XDH), and xylulokinase, to form xylulose 5-phosphate, which enters pentose phosphate pathway.</text>
</comment>
<dbReference type="Pfam" id="PF00107">
    <property type="entry name" value="ADH_zinc_N"/>
    <property type="match status" value="1"/>
</dbReference>
<dbReference type="InterPro" id="IPR036291">
    <property type="entry name" value="NAD(P)-bd_dom_sf"/>
</dbReference>
<proteinExistence type="inferred from homology"/>
<dbReference type="PROSITE" id="PS00798">
    <property type="entry name" value="ALDOKETO_REDUCTASE_1"/>
    <property type="match status" value="1"/>
</dbReference>
<dbReference type="EMBL" id="CAJVPD010000278">
    <property type="protein sequence ID" value="CAG8418371.1"/>
    <property type="molecule type" value="Genomic_DNA"/>
</dbReference>
<dbReference type="PRINTS" id="PR00069">
    <property type="entry name" value="ALDKETRDTASE"/>
</dbReference>
<evidence type="ECO:0000256" key="6">
    <source>
        <dbReference type="ARBA" id="ARBA00023027"/>
    </source>
</evidence>
<comment type="caution">
    <text evidence="11">The sequence shown here is derived from an EMBL/GenBank/DDBJ whole genome shotgun (WGS) entry which is preliminary data.</text>
</comment>
<dbReference type="Pfam" id="PF08240">
    <property type="entry name" value="ADH_N"/>
    <property type="match status" value="1"/>
</dbReference>
<dbReference type="GO" id="GO:0042732">
    <property type="term" value="P:D-xylose metabolic process"/>
    <property type="evidence" value="ECO:0007669"/>
    <property type="project" value="UniProtKB-KW"/>
</dbReference>
<dbReference type="InterPro" id="IPR036812">
    <property type="entry name" value="NAD(P)_OxRdtase_dom_sf"/>
</dbReference>
<name>A0A9W4JSA5_9EURO</name>
<evidence type="ECO:0000313" key="11">
    <source>
        <dbReference type="EMBL" id="CAG8418371.1"/>
    </source>
</evidence>
<dbReference type="InterPro" id="IPR052711">
    <property type="entry name" value="Zinc_ADH-like"/>
</dbReference>
<evidence type="ECO:0000256" key="3">
    <source>
        <dbReference type="ARBA" id="ARBA00012845"/>
    </source>
</evidence>
<accession>A0A9W4JSA5</accession>
<evidence type="ECO:0000256" key="2">
    <source>
        <dbReference type="ARBA" id="ARBA00007905"/>
    </source>
</evidence>
<evidence type="ECO:0000256" key="7">
    <source>
        <dbReference type="ARBA" id="ARBA00025065"/>
    </source>
</evidence>
<keyword evidence="6" id="KW-0520">NAD</keyword>
<dbReference type="PANTHER" id="PTHR45033:SF2">
    <property type="entry name" value="ZINC-TYPE ALCOHOL DEHYDROGENASE-LIKE PROTEIN C1773.06C"/>
    <property type="match status" value="1"/>
</dbReference>
<dbReference type="Proteomes" id="UP001152592">
    <property type="component" value="Unassembled WGS sequence"/>
</dbReference>
<comment type="catalytic activity">
    <reaction evidence="8">
        <text>xylitol + NADP(+) = D-xylose + NADPH + H(+)</text>
        <dbReference type="Rhea" id="RHEA:27445"/>
        <dbReference type="ChEBI" id="CHEBI:15378"/>
        <dbReference type="ChEBI" id="CHEBI:17151"/>
        <dbReference type="ChEBI" id="CHEBI:53455"/>
        <dbReference type="ChEBI" id="CHEBI:57783"/>
        <dbReference type="ChEBI" id="CHEBI:58349"/>
        <dbReference type="EC" id="1.1.1.307"/>
    </reaction>
</comment>
<dbReference type="GO" id="GO:0016491">
    <property type="term" value="F:oxidoreductase activity"/>
    <property type="evidence" value="ECO:0007669"/>
    <property type="project" value="UniProtKB-KW"/>
</dbReference>
<dbReference type="Pfam" id="PF00248">
    <property type="entry name" value="Aldo_ket_red"/>
    <property type="match status" value="1"/>
</dbReference>
<evidence type="ECO:0000256" key="1">
    <source>
        <dbReference type="ARBA" id="ARBA00004722"/>
    </source>
</evidence>
<dbReference type="InterPro" id="IPR011032">
    <property type="entry name" value="GroES-like_sf"/>
</dbReference>
<organism evidence="11 12">
    <name type="scientific">Penicillium salamii</name>
    <dbReference type="NCBI Taxonomy" id="1612424"/>
    <lineage>
        <taxon>Eukaryota</taxon>
        <taxon>Fungi</taxon>
        <taxon>Dikarya</taxon>
        <taxon>Ascomycota</taxon>
        <taxon>Pezizomycotina</taxon>
        <taxon>Eurotiomycetes</taxon>
        <taxon>Eurotiomycetidae</taxon>
        <taxon>Eurotiales</taxon>
        <taxon>Aspergillaceae</taxon>
        <taxon>Penicillium</taxon>
    </lineage>
</organism>
<protein>
    <recommendedName>
        <fullName evidence="3">D-xylose reductase [NAD(P)H]</fullName>
        <ecNumber evidence="3">1.1.1.307</ecNumber>
    </recommendedName>
</protein>
<keyword evidence="4" id="KW-0859">Xylose metabolism</keyword>
<dbReference type="OrthoDB" id="28127at2759"/>
<dbReference type="InterPro" id="IPR013154">
    <property type="entry name" value="ADH-like_N"/>
</dbReference>
<sequence>MSPSTMKQWVVQDKEHDLDGLVYKDATVPKVGENEVLVKLQAASLNYRDLIIPKGAYPFALNFPVVPGSDGAGEVLEVGTKVVEFKKGDQVATLFNQGHQYGPIDPHAAATGLGGAVDGTLREYAVFNEQGLVKAPSNLTALEASTLPCAALTSWNALYGLKPLKPGQVVLVQGTGGVSIFGLQFAKAAGATVIATTSSAEKAEKLKKLGADHVINYKTDPNWGEAARKLTPGETGVDHIIEVGGSGTLQQSFKCVKLEGIISVIGFLGGVDPKTQPTVLETLTHICTVRGVYVGSKALMKDMVQAIEANNIHPVVDDKVFSLDQTKEAYEYMLNSGYQIPAVGLGTWLSKPHEVENAVETALRKGYRHIDAAACYQNENEVGNGWKKSGVPREDIFITSKLWNTHHHPDHVEEAINKTLSDLQTDYLDLYLIHWPVAFAHTNETLTPTDPVTKRFRLADVPVSETWAALEKFVQSGKIRSLGISNFTISATKELLKTARIPPAANQIEAHPYLLQPELFSFLKEQDILPVAYSPLGNNIYDLPRVVNDPVVEDIAKKLNKDPAQVLISWAIQRGSAVLPKSVTPSRIESNFQDFVIPDEEFAALSKLDKNTRYNYPFRWGVDVFEELGAAEAERRAEEHAASQR</sequence>
<keyword evidence="5" id="KW-0560">Oxidoreductase</keyword>
<dbReference type="InterPro" id="IPR020843">
    <property type="entry name" value="ER"/>
</dbReference>
<dbReference type="InterPro" id="IPR023210">
    <property type="entry name" value="NADP_OxRdtase_dom"/>
</dbReference>
<evidence type="ECO:0000256" key="8">
    <source>
        <dbReference type="ARBA" id="ARBA00047534"/>
    </source>
</evidence>
<comment type="catalytic activity">
    <reaction evidence="9">
        <text>xylitol + NAD(+) = D-xylose + NADH + H(+)</text>
        <dbReference type="Rhea" id="RHEA:27441"/>
        <dbReference type="ChEBI" id="CHEBI:15378"/>
        <dbReference type="ChEBI" id="CHEBI:17151"/>
        <dbReference type="ChEBI" id="CHEBI:53455"/>
        <dbReference type="ChEBI" id="CHEBI:57540"/>
        <dbReference type="ChEBI" id="CHEBI:57945"/>
        <dbReference type="EC" id="1.1.1.307"/>
    </reaction>
</comment>
<comment type="similarity">
    <text evidence="2">Belongs to the aldo/keto reductase family.</text>
</comment>